<dbReference type="SUPFAM" id="SSF48452">
    <property type="entry name" value="TPR-like"/>
    <property type="match status" value="1"/>
</dbReference>
<accession>A0A923DY00</accession>
<evidence type="ECO:0000313" key="9">
    <source>
        <dbReference type="Proteomes" id="UP000601055"/>
    </source>
</evidence>
<evidence type="ECO:0000313" key="8">
    <source>
        <dbReference type="EMBL" id="MBB2145136.1"/>
    </source>
</evidence>
<comment type="subcellular location">
    <subcellularLocation>
        <location evidence="1">Cell outer membrane</location>
    </subcellularLocation>
</comment>
<gene>
    <name evidence="8" type="ORF">GM921_06560</name>
</gene>
<protein>
    <submittedName>
        <fullName evidence="8">RagB/SusD family nutrient uptake outer membrane protein</fullName>
    </submittedName>
</protein>
<dbReference type="InterPro" id="IPR011990">
    <property type="entry name" value="TPR-like_helical_dom_sf"/>
</dbReference>
<reference evidence="8" key="1">
    <citation type="submission" date="2019-11" db="EMBL/GenBank/DDBJ databases">
        <title>Description of Pedobacter sp. LMG 31464T.</title>
        <authorList>
            <person name="Carlier A."/>
            <person name="Qi S."/>
            <person name="Vandamme P."/>
        </authorList>
    </citation>
    <scope>NUCLEOTIDE SEQUENCE</scope>
    <source>
        <strain evidence="8">LMG 31464</strain>
    </source>
</reference>
<dbReference type="Proteomes" id="UP000601055">
    <property type="component" value="Unassembled WGS sequence"/>
</dbReference>
<keyword evidence="3" id="KW-0732">Signal</keyword>
<keyword evidence="9" id="KW-1185">Reference proteome</keyword>
<proteinExistence type="inferred from homology"/>
<evidence type="ECO:0000256" key="2">
    <source>
        <dbReference type="ARBA" id="ARBA00006275"/>
    </source>
</evidence>
<dbReference type="EMBL" id="WNXD01000001">
    <property type="protein sequence ID" value="MBB2145136.1"/>
    <property type="molecule type" value="Genomic_DNA"/>
</dbReference>
<keyword evidence="5" id="KW-0998">Cell outer membrane</keyword>
<organism evidence="8 9">
    <name type="scientific">Pedobacter planticolens</name>
    <dbReference type="NCBI Taxonomy" id="2679964"/>
    <lineage>
        <taxon>Bacteria</taxon>
        <taxon>Pseudomonadati</taxon>
        <taxon>Bacteroidota</taxon>
        <taxon>Sphingobacteriia</taxon>
        <taxon>Sphingobacteriales</taxon>
        <taxon>Sphingobacteriaceae</taxon>
        <taxon>Pedobacter</taxon>
    </lineage>
</organism>
<dbReference type="InterPro" id="IPR012944">
    <property type="entry name" value="SusD_RagB_dom"/>
</dbReference>
<comment type="caution">
    <text evidence="8">The sequence shown here is derived from an EMBL/GenBank/DDBJ whole genome shotgun (WGS) entry which is preliminary data.</text>
</comment>
<dbReference type="Gene3D" id="1.25.40.390">
    <property type="match status" value="1"/>
</dbReference>
<sequence length="520" mass="58275">MKKILSIAFLTVLITLGSCKKFLEVPPVTAIRAEEFYKSAKDMTGAMASLYGNFQQAMVGESQFNNKYTMWGEARSDNYERGGNSNSTYAELQLNGLTAGNPFSDWSSMYKVINIANLNLKYLPGIAKTEINPALVTPLIITDNLAQSRALRAMAYFYIVRTWGDAPIKLAPFEDANLDAKQARDPVDKIFDTVIIPDLEFAYNNVNNANYSVFKMGRAAACAALMDVYMWRKDYVNAKKWFTLLGATKAPAKATYGGTAITDLEPAANWNRIFTDPSNSIEAIWSIHWDNVVNGCPCMAGVSASPNNTPLVIDFGIFYDWPLKYPNDIRLRATYDITKTDARDRLWKFYKGTGTIGTTGYIVNAADRDPNTSNVLLTMYRLADMYLLYAELLNKTGDKTNSLKYLNFIRTRAGIANYTTASPEVSVTPGVLDETKLEDAIIQERQYELFGEGKRWFDLVRTDRVIQIMDPIIKARQVRAGVLPADATGFGTDKRKYLWPLNRNVLNSNSLLTQNAPYTD</sequence>
<evidence type="ECO:0000256" key="3">
    <source>
        <dbReference type="ARBA" id="ARBA00022729"/>
    </source>
</evidence>
<dbReference type="PROSITE" id="PS51257">
    <property type="entry name" value="PROKAR_LIPOPROTEIN"/>
    <property type="match status" value="1"/>
</dbReference>
<evidence type="ECO:0000259" key="7">
    <source>
        <dbReference type="Pfam" id="PF14322"/>
    </source>
</evidence>
<dbReference type="Pfam" id="PF14322">
    <property type="entry name" value="SusD-like_3"/>
    <property type="match status" value="1"/>
</dbReference>
<dbReference type="RefSeq" id="WP_182921796.1">
    <property type="nucleotide sequence ID" value="NZ_WNXD01000001.1"/>
</dbReference>
<evidence type="ECO:0000259" key="6">
    <source>
        <dbReference type="Pfam" id="PF07980"/>
    </source>
</evidence>
<evidence type="ECO:0000256" key="5">
    <source>
        <dbReference type="ARBA" id="ARBA00023237"/>
    </source>
</evidence>
<keyword evidence="4" id="KW-0472">Membrane</keyword>
<dbReference type="InterPro" id="IPR033985">
    <property type="entry name" value="SusD-like_N"/>
</dbReference>
<feature type="domain" description="RagB/SusD" evidence="6">
    <location>
        <begin position="362"/>
        <end position="517"/>
    </location>
</feature>
<dbReference type="AlphaFoldDB" id="A0A923DY00"/>
<dbReference type="GO" id="GO:0009279">
    <property type="term" value="C:cell outer membrane"/>
    <property type="evidence" value="ECO:0007669"/>
    <property type="project" value="UniProtKB-SubCell"/>
</dbReference>
<evidence type="ECO:0000256" key="1">
    <source>
        <dbReference type="ARBA" id="ARBA00004442"/>
    </source>
</evidence>
<dbReference type="Pfam" id="PF07980">
    <property type="entry name" value="SusD_RagB"/>
    <property type="match status" value="1"/>
</dbReference>
<name>A0A923DY00_9SPHI</name>
<comment type="similarity">
    <text evidence="2">Belongs to the SusD family.</text>
</comment>
<evidence type="ECO:0000256" key="4">
    <source>
        <dbReference type="ARBA" id="ARBA00023136"/>
    </source>
</evidence>
<feature type="domain" description="SusD-like N-terminal" evidence="7">
    <location>
        <begin position="22"/>
        <end position="229"/>
    </location>
</feature>